<comment type="caution">
    <text evidence="2">The sequence shown here is derived from an EMBL/GenBank/DDBJ whole genome shotgun (WGS) entry which is preliminary data.</text>
</comment>
<feature type="non-terminal residue" evidence="2">
    <location>
        <position position="1"/>
    </location>
</feature>
<dbReference type="EMBL" id="BKCJ011842683">
    <property type="protein sequence ID" value="GFD57585.1"/>
    <property type="molecule type" value="Genomic_DNA"/>
</dbReference>
<name>A0A699XCI8_TANCI</name>
<feature type="region of interest" description="Disordered" evidence="1">
    <location>
        <begin position="1"/>
        <end position="52"/>
    </location>
</feature>
<dbReference type="AlphaFoldDB" id="A0A699XCI8"/>
<feature type="compositionally biased region" description="Basic and acidic residues" evidence="1">
    <location>
        <begin position="21"/>
        <end position="34"/>
    </location>
</feature>
<gene>
    <name evidence="2" type="ORF">Tci_929554</name>
</gene>
<evidence type="ECO:0000256" key="1">
    <source>
        <dbReference type="SAM" id="MobiDB-lite"/>
    </source>
</evidence>
<reference evidence="2" key="1">
    <citation type="journal article" date="2019" name="Sci. Rep.">
        <title>Draft genome of Tanacetum cinerariifolium, the natural source of mosquito coil.</title>
        <authorList>
            <person name="Yamashiro T."/>
            <person name="Shiraishi A."/>
            <person name="Satake H."/>
            <person name="Nakayama K."/>
        </authorList>
    </citation>
    <scope>NUCLEOTIDE SEQUENCE</scope>
</reference>
<feature type="compositionally biased region" description="Acidic residues" evidence="1">
    <location>
        <begin position="35"/>
        <end position="44"/>
    </location>
</feature>
<organism evidence="2">
    <name type="scientific">Tanacetum cinerariifolium</name>
    <name type="common">Dalmatian daisy</name>
    <name type="synonym">Chrysanthemum cinerariifolium</name>
    <dbReference type="NCBI Taxonomy" id="118510"/>
    <lineage>
        <taxon>Eukaryota</taxon>
        <taxon>Viridiplantae</taxon>
        <taxon>Streptophyta</taxon>
        <taxon>Embryophyta</taxon>
        <taxon>Tracheophyta</taxon>
        <taxon>Spermatophyta</taxon>
        <taxon>Magnoliopsida</taxon>
        <taxon>eudicotyledons</taxon>
        <taxon>Gunneridae</taxon>
        <taxon>Pentapetalae</taxon>
        <taxon>asterids</taxon>
        <taxon>campanulids</taxon>
        <taxon>Asterales</taxon>
        <taxon>Asteraceae</taxon>
        <taxon>Asteroideae</taxon>
        <taxon>Anthemideae</taxon>
        <taxon>Anthemidinae</taxon>
        <taxon>Tanacetum</taxon>
    </lineage>
</organism>
<proteinExistence type="predicted"/>
<sequence length="69" mass="7477">LSCSSALVLGKLTGQAEEDQPVDHENGPEDRQVEDLEPTAEEADGNGLGGRVPELELWETAHERPELLV</sequence>
<accession>A0A699XCI8</accession>
<protein>
    <submittedName>
        <fullName evidence="2">Uncharacterized protein</fullName>
    </submittedName>
</protein>
<feature type="non-terminal residue" evidence="2">
    <location>
        <position position="69"/>
    </location>
</feature>
<evidence type="ECO:0000313" key="2">
    <source>
        <dbReference type="EMBL" id="GFD57585.1"/>
    </source>
</evidence>